<dbReference type="EMBL" id="BHGK01000001">
    <property type="protein sequence ID" value="GCA66878.1"/>
    <property type="molecule type" value="Genomic_DNA"/>
</dbReference>
<dbReference type="AlphaFoldDB" id="A0A391P7I3"/>
<dbReference type="RefSeq" id="WP_119297893.1">
    <property type="nucleotide sequence ID" value="NZ_BHGK01000001.1"/>
</dbReference>
<gene>
    <name evidence="2" type="ORF">KGMB01110_13140</name>
</gene>
<dbReference type="Proteomes" id="UP000265643">
    <property type="component" value="Unassembled WGS sequence"/>
</dbReference>
<keyword evidence="3" id="KW-1185">Reference proteome</keyword>
<evidence type="ECO:0000313" key="2">
    <source>
        <dbReference type="EMBL" id="GCA66878.1"/>
    </source>
</evidence>
<protein>
    <recommendedName>
        <fullName evidence="4">Pilus assembly protein</fullName>
    </recommendedName>
</protein>
<name>A0A391P7I3_9FIRM</name>
<proteinExistence type="predicted"/>
<keyword evidence="1" id="KW-0812">Transmembrane</keyword>
<keyword evidence="1" id="KW-1133">Transmembrane helix</keyword>
<reference evidence="3" key="1">
    <citation type="submission" date="2018-09" db="EMBL/GenBank/DDBJ databases">
        <title>Draft Genome Sequence of Mediterraneibacter sp. KCTC 15684.</title>
        <authorList>
            <person name="Kim J.S."/>
            <person name="Han K.I."/>
            <person name="Suh M.K."/>
            <person name="Lee K.C."/>
            <person name="Eom M.K."/>
            <person name="Lee J.H."/>
            <person name="Park S.H."/>
            <person name="Kang S.W."/>
            <person name="Park J.E."/>
            <person name="Oh B.S."/>
            <person name="Yu S.Y."/>
            <person name="Choi S.H."/>
            <person name="Lee D.H."/>
            <person name="Yoon H."/>
            <person name="Kim B."/>
            <person name="Yang S.J."/>
            <person name="Lee J.S."/>
        </authorList>
    </citation>
    <scope>NUCLEOTIDE SEQUENCE [LARGE SCALE GENOMIC DNA]</scope>
    <source>
        <strain evidence="3">KCTC 15684</strain>
    </source>
</reference>
<comment type="caution">
    <text evidence="2">The sequence shown here is derived from an EMBL/GenBank/DDBJ whole genome shotgun (WGS) entry which is preliminary data.</text>
</comment>
<sequence>MQFAFAGRQIKNRRKMVRYASEKRGSITVEAALAVPIFLFAAVCLLWLFEIRGIQTTVRMAAHAAAKQTAEESLLLPELQSVMFRSHLIRAAGEGRLDRTLIEGGSRGIKCGKTRFNQIGQLQVCVEYRVKLPLTFLGISPMKMKEEFLLKSWTGYEIFGEQSAADGEIVYITDWASVYHEAYDCTHLQLTVQAVPRKELGSYRNESGGKYHACEKCGKYPGMGNCYITDQGDKYHNSVSCSGLKRTIYAVTKEEVKGKRGCSKCTH</sequence>
<evidence type="ECO:0000256" key="1">
    <source>
        <dbReference type="SAM" id="Phobius"/>
    </source>
</evidence>
<evidence type="ECO:0008006" key="4">
    <source>
        <dbReference type="Google" id="ProtNLM"/>
    </source>
</evidence>
<evidence type="ECO:0000313" key="3">
    <source>
        <dbReference type="Proteomes" id="UP000265643"/>
    </source>
</evidence>
<keyword evidence="1" id="KW-0472">Membrane</keyword>
<feature type="transmembrane region" description="Helical" evidence="1">
    <location>
        <begin position="27"/>
        <end position="49"/>
    </location>
</feature>
<accession>A0A391P7I3</accession>
<organism evidence="2 3">
    <name type="scientific">Mediterraneibacter butyricigenes</name>
    <dbReference type="NCBI Taxonomy" id="2316025"/>
    <lineage>
        <taxon>Bacteria</taxon>
        <taxon>Bacillati</taxon>
        <taxon>Bacillota</taxon>
        <taxon>Clostridia</taxon>
        <taxon>Lachnospirales</taxon>
        <taxon>Lachnospiraceae</taxon>
        <taxon>Mediterraneibacter</taxon>
    </lineage>
</organism>